<feature type="DNA-binding region" description="H-T-H motif" evidence="4">
    <location>
        <begin position="33"/>
        <end position="52"/>
    </location>
</feature>
<dbReference type="PANTHER" id="PTHR30055:SF220">
    <property type="entry name" value="TETR-FAMILY REGULATORY PROTEIN"/>
    <property type="match status" value="1"/>
</dbReference>
<keyword evidence="3" id="KW-0804">Transcription</keyword>
<gene>
    <name evidence="6" type="ORF">PFY00_04130</name>
</gene>
<dbReference type="Pfam" id="PF00440">
    <property type="entry name" value="TetR_N"/>
    <property type="match status" value="1"/>
</dbReference>
<proteinExistence type="predicted"/>
<evidence type="ECO:0000256" key="2">
    <source>
        <dbReference type="ARBA" id="ARBA00023125"/>
    </source>
</evidence>
<sequence length="197" mass="21723">MEAERSYHHGNLREAFLDAARRLLERDGLTGLSLRKCAEVVGVSHTAPKNHFGNMAGLLTAIVTQGYSELAQMMTADLPADADRDRRRKTALLGYIAFAEQNPSLYELMFSRDRFVNDDPDLMRQVGACFVVLADISTGLGWHQGTVDEMNGKGQVALWSLVHGYAQLVTAGRFKKDNMKGLSILDILPALGVDQND</sequence>
<dbReference type="PROSITE" id="PS50977">
    <property type="entry name" value="HTH_TETR_2"/>
    <property type="match status" value="1"/>
</dbReference>
<reference evidence="6 7" key="1">
    <citation type="submission" date="2023-01" db="EMBL/GenBank/DDBJ databases">
        <title>Thalassococcus onchidii sp. nov., isolated from a marine invertebrate from the South China Sea.</title>
        <authorList>
            <person name="Xu S."/>
            <person name="Liu Z."/>
            <person name="Xu Y."/>
        </authorList>
    </citation>
    <scope>NUCLEOTIDE SEQUENCE [LARGE SCALE GENOMIC DNA]</scope>
    <source>
        <strain evidence="6 7">KCTC 32084</strain>
    </source>
</reference>
<name>A0ABT4XPM1_9RHOB</name>
<keyword evidence="1" id="KW-0805">Transcription regulation</keyword>
<organism evidence="6 7">
    <name type="scientific">Thalassococcus lentus</name>
    <dbReference type="NCBI Taxonomy" id="1210524"/>
    <lineage>
        <taxon>Bacteria</taxon>
        <taxon>Pseudomonadati</taxon>
        <taxon>Pseudomonadota</taxon>
        <taxon>Alphaproteobacteria</taxon>
        <taxon>Rhodobacterales</taxon>
        <taxon>Roseobacteraceae</taxon>
        <taxon>Thalassococcus</taxon>
    </lineage>
</organism>
<dbReference type="InterPro" id="IPR001647">
    <property type="entry name" value="HTH_TetR"/>
</dbReference>
<evidence type="ECO:0000256" key="4">
    <source>
        <dbReference type="PROSITE-ProRule" id="PRU00335"/>
    </source>
</evidence>
<feature type="domain" description="HTH tetR-type" evidence="5">
    <location>
        <begin position="10"/>
        <end position="70"/>
    </location>
</feature>
<dbReference type="Gene3D" id="1.10.357.10">
    <property type="entry name" value="Tetracycline Repressor, domain 2"/>
    <property type="match status" value="1"/>
</dbReference>
<dbReference type="PANTHER" id="PTHR30055">
    <property type="entry name" value="HTH-TYPE TRANSCRIPTIONAL REGULATOR RUTR"/>
    <property type="match status" value="1"/>
</dbReference>
<protein>
    <submittedName>
        <fullName evidence="6">TetR/AcrR family transcriptional regulator</fullName>
    </submittedName>
</protein>
<comment type="caution">
    <text evidence="6">The sequence shown here is derived from an EMBL/GenBank/DDBJ whole genome shotgun (WGS) entry which is preliminary data.</text>
</comment>
<dbReference type="Pfam" id="PF13305">
    <property type="entry name" value="TetR_C_33"/>
    <property type="match status" value="1"/>
</dbReference>
<dbReference type="InterPro" id="IPR050109">
    <property type="entry name" value="HTH-type_TetR-like_transc_reg"/>
</dbReference>
<dbReference type="RefSeq" id="WP_271431236.1">
    <property type="nucleotide sequence ID" value="NZ_JAQIOY010000001.1"/>
</dbReference>
<accession>A0ABT4XPM1</accession>
<dbReference type="SUPFAM" id="SSF46689">
    <property type="entry name" value="Homeodomain-like"/>
    <property type="match status" value="1"/>
</dbReference>
<evidence type="ECO:0000313" key="6">
    <source>
        <dbReference type="EMBL" id="MDA7423903.1"/>
    </source>
</evidence>
<evidence type="ECO:0000259" key="5">
    <source>
        <dbReference type="PROSITE" id="PS50977"/>
    </source>
</evidence>
<dbReference type="SUPFAM" id="SSF48498">
    <property type="entry name" value="Tetracyclin repressor-like, C-terminal domain"/>
    <property type="match status" value="1"/>
</dbReference>
<dbReference type="InterPro" id="IPR009057">
    <property type="entry name" value="Homeodomain-like_sf"/>
</dbReference>
<dbReference type="InterPro" id="IPR025996">
    <property type="entry name" value="MT1864/Rv1816-like_C"/>
</dbReference>
<dbReference type="EMBL" id="JAQIOY010000001">
    <property type="protein sequence ID" value="MDA7423903.1"/>
    <property type="molecule type" value="Genomic_DNA"/>
</dbReference>
<keyword evidence="2 4" id="KW-0238">DNA-binding</keyword>
<keyword evidence="7" id="KW-1185">Reference proteome</keyword>
<evidence type="ECO:0000256" key="3">
    <source>
        <dbReference type="ARBA" id="ARBA00023163"/>
    </source>
</evidence>
<dbReference type="InterPro" id="IPR036271">
    <property type="entry name" value="Tet_transcr_reg_TetR-rel_C_sf"/>
</dbReference>
<evidence type="ECO:0000313" key="7">
    <source>
        <dbReference type="Proteomes" id="UP001210720"/>
    </source>
</evidence>
<evidence type="ECO:0000256" key="1">
    <source>
        <dbReference type="ARBA" id="ARBA00023015"/>
    </source>
</evidence>
<dbReference type="Proteomes" id="UP001210720">
    <property type="component" value="Unassembled WGS sequence"/>
</dbReference>